<accession>A0AAN7CYU9</accession>
<comment type="caution">
    <text evidence="1">The sequence shown here is derived from an EMBL/GenBank/DDBJ whole genome shotgun (WGS) entry which is preliminary data.</text>
</comment>
<keyword evidence="2" id="KW-1185">Reference proteome</keyword>
<protein>
    <submittedName>
        <fullName evidence="1">Uncharacterized protein</fullName>
    </submittedName>
</protein>
<sequence length="247" mass="28072">MGTRHLICIFWKGKWVIAQYGQFDGYPEGQGAKVFQFLSFAGNIDNLKAGLNDHIYEPTKEEIEAIWDECEAWDANREAQGLRYERNMFGINQLYPSLARDTSAGILGIIARASQTGEDNKAEGGAERRPKKIPVQLDLQFANDMVFCEWVYVIDLDKEVFEVYGGGENKHDGHRFKDVGDGQQPVPAFLCSFAFSEIYLISSVEEFLGKIKKAIDEKDRASESEKVMDEESRLHIMSPRELGWTRS</sequence>
<reference evidence="1" key="2">
    <citation type="submission" date="2023-05" db="EMBL/GenBank/DDBJ databases">
        <authorList>
            <consortium name="Lawrence Berkeley National Laboratory"/>
            <person name="Steindorff A."/>
            <person name="Hensen N."/>
            <person name="Bonometti L."/>
            <person name="Westerberg I."/>
            <person name="Brannstrom I.O."/>
            <person name="Guillou S."/>
            <person name="Cros-Aarteil S."/>
            <person name="Calhoun S."/>
            <person name="Haridas S."/>
            <person name="Kuo A."/>
            <person name="Mondo S."/>
            <person name="Pangilinan J."/>
            <person name="Riley R."/>
            <person name="Labutti K."/>
            <person name="Andreopoulos B."/>
            <person name="Lipzen A."/>
            <person name="Chen C."/>
            <person name="Yanf M."/>
            <person name="Daum C."/>
            <person name="Ng V."/>
            <person name="Clum A."/>
            <person name="Ohm R."/>
            <person name="Martin F."/>
            <person name="Silar P."/>
            <person name="Natvig D."/>
            <person name="Lalanne C."/>
            <person name="Gautier V."/>
            <person name="Ament-Velasquez S.L."/>
            <person name="Kruys A."/>
            <person name="Hutchinson M.I."/>
            <person name="Powell A.J."/>
            <person name="Barry K."/>
            <person name="Miller A.N."/>
            <person name="Grigoriev I.V."/>
            <person name="Debuchy R."/>
            <person name="Gladieux P."/>
            <person name="Thoren M.H."/>
            <person name="Johannesson H."/>
        </authorList>
    </citation>
    <scope>NUCLEOTIDE SEQUENCE</scope>
    <source>
        <strain evidence="1">CBS 359.72</strain>
    </source>
</reference>
<evidence type="ECO:0000313" key="1">
    <source>
        <dbReference type="EMBL" id="KAK4250480.1"/>
    </source>
</evidence>
<proteinExistence type="predicted"/>
<dbReference type="AlphaFoldDB" id="A0AAN7CYU9"/>
<dbReference type="EMBL" id="MU857613">
    <property type="protein sequence ID" value="KAK4250480.1"/>
    <property type="molecule type" value="Genomic_DNA"/>
</dbReference>
<reference evidence="1" key="1">
    <citation type="journal article" date="2023" name="Mol. Phylogenet. Evol.">
        <title>Genome-scale phylogeny and comparative genomics of the fungal order Sordariales.</title>
        <authorList>
            <person name="Hensen N."/>
            <person name="Bonometti L."/>
            <person name="Westerberg I."/>
            <person name="Brannstrom I.O."/>
            <person name="Guillou S."/>
            <person name="Cros-Aarteil S."/>
            <person name="Calhoun S."/>
            <person name="Haridas S."/>
            <person name="Kuo A."/>
            <person name="Mondo S."/>
            <person name="Pangilinan J."/>
            <person name="Riley R."/>
            <person name="LaButti K."/>
            <person name="Andreopoulos B."/>
            <person name="Lipzen A."/>
            <person name="Chen C."/>
            <person name="Yan M."/>
            <person name="Daum C."/>
            <person name="Ng V."/>
            <person name="Clum A."/>
            <person name="Steindorff A."/>
            <person name="Ohm R.A."/>
            <person name="Martin F."/>
            <person name="Silar P."/>
            <person name="Natvig D.O."/>
            <person name="Lalanne C."/>
            <person name="Gautier V."/>
            <person name="Ament-Velasquez S.L."/>
            <person name="Kruys A."/>
            <person name="Hutchinson M.I."/>
            <person name="Powell A.J."/>
            <person name="Barry K."/>
            <person name="Miller A.N."/>
            <person name="Grigoriev I.V."/>
            <person name="Debuchy R."/>
            <person name="Gladieux P."/>
            <person name="Hiltunen Thoren M."/>
            <person name="Johannesson H."/>
        </authorList>
    </citation>
    <scope>NUCLEOTIDE SEQUENCE</scope>
    <source>
        <strain evidence="1">CBS 359.72</strain>
    </source>
</reference>
<organism evidence="1 2">
    <name type="scientific">Corynascus novoguineensis</name>
    <dbReference type="NCBI Taxonomy" id="1126955"/>
    <lineage>
        <taxon>Eukaryota</taxon>
        <taxon>Fungi</taxon>
        <taxon>Dikarya</taxon>
        <taxon>Ascomycota</taxon>
        <taxon>Pezizomycotina</taxon>
        <taxon>Sordariomycetes</taxon>
        <taxon>Sordariomycetidae</taxon>
        <taxon>Sordariales</taxon>
        <taxon>Chaetomiaceae</taxon>
        <taxon>Corynascus</taxon>
    </lineage>
</organism>
<name>A0AAN7CYU9_9PEZI</name>
<dbReference type="Proteomes" id="UP001303647">
    <property type="component" value="Unassembled WGS sequence"/>
</dbReference>
<evidence type="ECO:0000313" key="2">
    <source>
        <dbReference type="Proteomes" id="UP001303647"/>
    </source>
</evidence>
<gene>
    <name evidence="1" type="ORF">C7999DRAFT_38551</name>
</gene>